<dbReference type="InterPro" id="IPR016342">
    <property type="entry name" value="AP_complex_bsu_1_2_4"/>
</dbReference>
<evidence type="ECO:0000256" key="4">
    <source>
        <dbReference type="ARBA" id="ARBA00022927"/>
    </source>
</evidence>
<feature type="domain" description="Clathrin/coatomer adaptor adaptin-like N-terminal" evidence="8">
    <location>
        <begin position="13"/>
        <end position="533"/>
    </location>
</feature>
<keyword evidence="3 6" id="KW-0813">Transport</keyword>
<evidence type="ECO:0000313" key="9">
    <source>
        <dbReference type="EMBL" id="OAC99091.1"/>
    </source>
</evidence>
<proteinExistence type="inferred from homology"/>
<evidence type="ECO:0000259" key="8">
    <source>
        <dbReference type="Pfam" id="PF01602"/>
    </source>
</evidence>
<dbReference type="PANTHER" id="PTHR11134">
    <property type="entry name" value="ADAPTOR COMPLEX SUBUNIT BETA FAMILY MEMBER"/>
    <property type="match status" value="1"/>
</dbReference>
<accession>A0A168HRE4</accession>
<comment type="subcellular location">
    <subcellularLocation>
        <location evidence="1">Endomembrane system</location>
    </subcellularLocation>
</comment>
<name>A0A168HRE4_MUCCL</name>
<dbReference type="GO" id="GO:0030276">
    <property type="term" value="F:clathrin binding"/>
    <property type="evidence" value="ECO:0007669"/>
    <property type="project" value="InterPro"/>
</dbReference>
<dbReference type="GO" id="GO:0016192">
    <property type="term" value="P:vesicle-mediated transport"/>
    <property type="evidence" value="ECO:0007669"/>
    <property type="project" value="InterPro"/>
</dbReference>
<dbReference type="InterPro" id="IPR002553">
    <property type="entry name" value="Clathrin/coatomer_adapt-like_N"/>
</dbReference>
<organism evidence="9 10">
    <name type="scientific">Mucor lusitanicus CBS 277.49</name>
    <dbReference type="NCBI Taxonomy" id="747725"/>
    <lineage>
        <taxon>Eukaryota</taxon>
        <taxon>Fungi</taxon>
        <taxon>Fungi incertae sedis</taxon>
        <taxon>Mucoromycota</taxon>
        <taxon>Mucoromycotina</taxon>
        <taxon>Mucoromycetes</taxon>
        <taxon>Mucorales</taxon>
        <taxon>Mucorineae</taxon>
        <taxon>Mucoraceae</taxon>
        <taxon>Mucor</taxon>
    </lineage>
</organism>
<evidence type="ECO:0000256" key="1">
    <source>
        <dbReference type="ARBA" id="ARBA00004308"/>
    </source>
</evidence>
<gene>
    <name evidence="9" type="ORF">MUCCIDRAFT_114270</name>
</gene>
<comment type="function">
    <text evidence="6">Adaptins are components of the adaptor complexes which link clathrin to receptors in coated vesicles. Clathrin-associated protein complexes are believed to interact with the cytoplasmic tails of membrane proteins, leading to their selection and concentration.</text>
</comment>
<dbReference type="GO" id="GO:0030117">
    <property type="term" value="C:membrane coat"/>
    <property type="evidence" value="ECO:0007669"/>
    <property type="project" value="InterPro"/>
</dbReference>
<evidence type="ECO:0000256" key="3">
    <source>
        <dbReference type="ARBA" id="ARBA00022448"/>
    </source>
</evidence>
<dbReference type="Pfam" id="PF01602">
    <property type="entry name" value="Adaptin_N"/>
    <property type="match status" value="1"/>
</dbReference>
<dbReference type="STRING" id="747725.A0A168HRE4"/>
<dbReference type="InterPro" id="IPR026739">
    <property type="entry name" value="AP_beta"/>
</dbReference>
<dbReference type="EMBL" id="AMYB01000008">
    <property type="protein sequence ID" value="OAC99091.1"/>
    <property type="molecule type" value="Genomic_DNA"/>
</dbReference>
<sequence length="705" mass="79467">MSRHHRFFTTNKKGEIYELKKELNSEYRQTRSDAVKKVIASMTIGKDVSGLFPDVLKNMQTKDIELKKLVYLYLMNYAKTQPELVILAVNTFVKDSNDPNPLIRALSIRTMGCIRVEKIIDYLTEPLRRAVKDENPYVRKTAAICVAKLYELEPEMTEEQGFIEMLRDMVSDVNPMVVANAVIALTDIHEDSPEKHTFKVNENIANKLLHALNECTEWGQIAILNALVDYRPHDSKEADAICERVLPRLQHANGAVVLSAVKILLINVRYIKEEESIEAFCRKMAPPLVTLLSSPPEFQYIALRNISIVLQKHPQVLDSEMRVFFCKYNDPLYVKLEKLEILIRLSHSRNMNQLLSELKEYANEVDVEFVRRSVNAIGRCAIKMDDAAERCIHVLLDLISTGVSYVVQEAIVVIKDIFRKYPGTYEGIIPQLCENLHVLDEPEAKAALTWIIGEYAENIANADELIRFFLDNFKDEHAQVQLQLLTATVKLFLKKPSENQALVQEILQVASLGCDNADIRDRAYIYWRLLSTDPQAAKTVVLAEKPPIAGENQELSPAVLDTLVSEIGTLASVYHKPAETFVAGKTYGADNVARAMRQHDHMDNDSEDQDEEAKNIKQAIKNNDIGDLLDLDWNSEPVVSAVPHTSKHHVLDDLLLLNSANATSSSSNAHDQGDLMMMKLFGSPPPPISNTAATAQQQQPFASLV</sequence>
<evidence type="ECO:0000256" key="7">
    <source>
        <dbReference type="SAM" id="MobiDB-lite"/>
    </source>
</evidence>
<dbReference type="PIRSF" id="PIRSF002291">
    <property type="entry name" value="AP_complex_beta"/>
    <property type="match status" value="1"/>
</dbReference>
<dbReference type="FunFam" id="1.25.10.10:FF:000002">
    <property type="entry name" value="AP complex subunit beta"/>
    <property type="match status" value="1"/>
</dbReference>
<protein>
    <recommendedName>
        <fullName evidence="6">AP complex subunit beta</fullName>
    </recommendedName>
</protein>
<feature type="region of interest" description="Disordered" evidence="7">
    <location>
        <begin position="682"/>
        <end position="705"/>
    </location>
</feature>
<dbReference type="OrthoDB" id="10254310at2759"/>
<reference evidence="9 10" key="1">
    <citation type="submission" date="2015-06" db="EMBL/GenBank/DDBJ databases">
        <title>Expansion of signal transduction pathways in fungi by whole-genome duplication.</title>
        <authorList>
            <consortium name="DOE Joint Genome Institute"/>
            <person name="Corrochano L.M."/>
            <person name="Kuo A."/>
            <person name="Marcet-Houben M."/>
            <person name="Polaino S."/>
            <person name="Salamov A."/>
            <person name="Villalobos J.M."/>
            <person name="Alvarez M.I."/>
            <person name="Avalos J."/>
            <person name="Benito E.P."/>
            <person name="Benoit I."/>
            <person name="Burger G."/>
            <person name="Camino L.P."/>
            <person name="Canovas D."/>
            <person name="Cerda-Olmedo E."/>
            <person name="Cheng J.-F."/>
            <person name="Dominguez A."/>
            <person name="Elias M."/>
            <person name="Eslava A.P."/>
            <person name="Glaser F."/>
            <person name="Grimwood J."/>
            <person name="Gutierrez G."/>
            <person name="Heitman J."/>
            <person name="Henrissat B."/>
            <person name="Iturriaga E.A."/>
            <person name="Lang B.F."/>
            <person name="Lavin J.L."/>
            <person name="Lee S."/>
            <person name="Li W."/>
            <person name="Lindquist E."/>
            <person name="Lopez-Garcia S."/>
            <person name="Luque E.M."/>
            <person name="Marcos A.T."/>
            <person name="Martin J."/>
            <person name="Mccluskey K."/>
            <person name="Medina H.R."/>
            <person name="Miralles-Duran A."/>
            <person name="Miyazaki A."/>
            <person name="Munoz-Torres E."/>
            <person name="Oguiza J.A."/>
            <person name="Ohm R."/>
            <person name="Olmedo M."/>
            <person name="Orejas M."/>
            <person name="Ortiz-Castellanos L."/>
            <person name="Pisabarro A.G."/>
            <person name="Rodriguez-Romero J."/>
            <person name="Ruiz-Herrera J."/>
            <person name="Ruiz-Vazquez R."/>
            <person name="Sanz C."/>
            <person name="Schackwitz W."/>
            <person name="Schmutz J."/>
            <person name="Shahriari M."/>
            <person name="Shelest E."/>
            <person name="Silva-Franco F."/>
            <person name="Soanes D."/>
            <person name="Syed K."/>
            <person name="Tagua V.G."/>
            <person name="Talbot N.J."/>
            <person name="Thon M."/>
            <person name="De Vries R.P."/>
            <person name="Wiebenga A."/>
            <person name="Yadav J.S."/>
            <person name="Braun E.L."/>
            <person name="Baker S."/>
            <person name="Garre V."/>
            <person name="Horwitz B."/>
            <person name="Torres-Martinez S."/>
            <person name="Idnurm A."/>
            <person name="Herrera-Estrella A."/>
            <person name="Gabaldon T."/>
            <person name="Grigoriev I.V."/>
        </authorList>
    </citation>
    <scope>NUCLEOTIDE SEQUENCE [LARGE SCALE GENOMIC DNA]</scope>
    <source>
        <strain evidence="9 10">CBS 277.49</strain>
    </source>
</reference>
<comment type="similarity">
    <text evidence="2 6">Belongs to the adaptor complexes large subunit family.</text>
</comment>
<evidence type="ECO:0000313" key="10">
    <source>
        <dbReference type="Proteomes" id="UP000077051"/>
    </source>
</evidence>
<dbReference type="Gene3D" id="1.25.10.10">
    <property type="entry name" value="Leucine-rich Repeat Variant"/>
    <property type="match status" value="1"/>
</dbReference>
<keyword evidence="4 6" id="KW-0653">Protein transport</keyword>
<keyword evidence="10" id="KW-1185">Reference proteome</keyword>
<dbReference type="AlphaFoldDB" id="A0A168HRE4"/>
<evidence type="ECO:0000256" key="6">
    <source>
        <dbReference type="PIRNR" id="PIRNR002291"/>
    </source>
</evidence>
<dbReference type="InterPro" id="IPR011989">
    <property type="entry name" value="ARM-like"/>
</dbReference>
<evidence type="ECO:0000256" key="5">
    <source>
        <dbReference type="ARBA" id="ARBA00023136"/>
    </source>
</evidence>
<dbReference type="GO" id="GO:0012505">
    <property type="term" value="C:endomembrane system"/>
    <property type="evidence" value="ECO:0007669"/>
    <property type="project" value="UniProtKB-SubCell"/>
</dbReference>
<dbReference type="VEuPathDB" id="FungiDB:MUCCIDRAFT_114270"/>
<dbReference type="GO" id="GO:0006886">
    <property type="term" value="P:intracellular protein transport"/>
    <property type="evidence" value="ECO:0007669"/>
    <property type="project" value="InterPro"/>
</dbReference>
<evidence type="ECO:0000256" key="2">
    <source>
        <dbReference type="ARBA" id="ARBA00006613"/>
    </source>
</evidence>
<dbReference type="SUPFAM" id="SSF48371">
    <property type="entry name" value="ARM repeat"/>
    <property type="match status" value="1"/>
</dbReference>
<dbReference type="Proteomes" id="UP000077051">
    <property type="component" value="Unassembled WGS sequence"/>
</dbReference>
<dbReference type="InterPro" id="IPR016024">
    <property type="entry name" value="ARM-type_fold"/>
</dbReference>
<comment type="caution">
    <text evidence="9">The sequence shown here is derived from an EMBL/GenBank/DDBJ whole genome shotgun (WGS) entry which is preliminary data.</text>
</comment>
<keyword evidence="5 6" id="KW-0472">Membrane</keyword>